<dbReference type="OrthoDB" id="7777654at2759"/>
<dbReference type="InterPro" id="IPR050281">
    <property type="entry name" value="Flavin_monoamine_oxidase"/>
</dbReference>
<accession>A0A0G2FQS9</accession>
<name>A0A0G2FQS9_9PEZI</name>
<dbReference type="Gene3D" id="1.10.10.1620">
    <property type="match status" value="1"/>
</dbReference>
<evidence type="ECO:0000313" key="2">
    <source>
        <dbReference type="EMBL" id="KKY36329.1"/>
    </source>
</evidence>
<dbReference type="Gene3D" id="3.90.660.10">
    <property type="match status" value="1"/>
</dbReference>
<dbReference type="Proteomes" id="UP000034680">
    <property type="component" value="Unassembled WGS sequence"/>
</dbReference>
<dbReference type="SUPFAM" id="SSF54373">
    <property type="entry name" value="FAD-linked reductases, C-terminal domain"/>
    <property type="match status" value="1"/>
</dbReference>
<evidence type="ECO:0000313" key="3">
    <source>
        <dbReference type="Proteomes" id="UP000034680"/>
    </source>
</evidence>
<dbReference type="AlphaFoldDB" id="A0A0G2FQS9"/>
<dbReference type="Gene3D" id="3.50.50.60">
    <property type="entry name" value="FAD/NAD(P)-binding domain"/>
    <property type="match status" value="1"/>
</dbReference>
<feature type="domain" description="Amine oxidase" evidence="1">
    <location>
        <begin position="81"/>
        <end position="640"/>
    </location>
</feature>
<comment type="caution">
    <text evidence="2">The sequence shown here is derived from an EMBL/GenBank/DDBJ whole genome shotgun (WGS) entry which is preliminary data.</text>
</comment>
<reference evidence="2 3" key="1">
    <citation type="submission" date="2015-05" db="EMBL/GenBank/DDBJ databases">
        <title>Distinctive expansion of gene families associated with plant cell wall degradation and secondary metabolism in the genomes of grapevine trunk pathogens.</title>
        <authorList>
            <person name="Lawrence D.P."/>
            <person name="Travadon R."/>
            <person name="Rolshausen P.E."/>
            <person name="Baumgartner K."/>
        </authorList>
    </citation>
    <scope>NUCLEOTIDE SEQUENCE [LARGE SCALE GENOMIC DNA]</scope>
    <source>
        <strain evidence="2">DA912</strain>
    </source>
</reference>
<dbReference type="PANTHER" id="PTHR10742:SF342">
    <property type="entry name" value="AMINE OXIDASE"/>
    <property type="match status" value="1"/>
</dbReference>
<dbReference type="GO" id="GO:0001716">
    <property type="term" value="F:L-amino-acid oxidase activity"/>
    <property type="evidence" value="ECO:0007669"/>
    <property type="project" value="TreeGrafter"/>
</dbReference>
<dbReference type="GO" id="GO:0009063">
    <property type="term" value="P:amino acid catabolic process"/>
    <property type="evidence" value="ECO:0007669"/>
    <property type="project" value="TreeGrafter"/>
</dbReference>
<dbReference type="InterPro" id="IPR002937">
    <property type="entry name" value="Amino_oxidase"/>
</dbReference>
<reference evidence="2 3" key="2">
    <citation type="submission" date="2015-05" db="EMBL/GenBank/DDBJ databases">
        <authorList>
            <person name="Morales-Cruz A."/>
            <person name="Amrine K.C."/>
            <person name="Cantu D."/>
        </authorList>
    </citation>
    <scope>NUCLEOTIDE SEQUENCE [LARGE SCALE GENOMIC DNA]</scope>
    <source>
        <strain evidence="2">DA912</strain>
    </source>
</reference>
<dbReference type="EMBL" id="LCUC01000131">
    <property type="protein sequence ID" value="KKY36329.1"/>
    <property type="molecule type" value="Genomic_DNA"/>
</dbReference>
<dbReference type="InterPro" id="IPR036188">
    <property type="entry name" value="FAD/NAD-bd_sf"/>
</dbReference>
<proteinExistence type="predicted"/>
<evidence type="ECO:0000259" key="1">
    <source>
        <dbReference type="Pfam" id="PF01593"/>
    </source>
</evidence>
<dbReference type="STRING" id="1214573.A0A0G2FQS9"/>
<dbReference type="Pfam" id="PF01593">
    <property type="entry name" value="Amino_oxidase"/>
    <property type="match status" value="1"/>
</dbReference>
<protein>
    <submittedName>
        <fullName evidence="2">Putative amine flavin-containing family protein</fullName>
    </submittedName>
</protein>
<dbReference type="PANTHER" id="PTHR10742">
    <property type="entry name" value="FLAVIN MONOAMINE OXIDASE"/>
    <property type="match status" value="1"/>
</dbReference>
<sequence>MALNDSYKAQWARYVARHKLQRDLEATAARMDQVLNEEKFGSQPTDSVSALSEITERATGGGLIPEHHGRFKVGIVGAGVAGLFTALLLDWLNKKLGKESGENEYLDIDYEILEAADEDRLGGRLYTYRFSDLQGGVHDYYDVGAMRFPENDVMNRTFRLFGMLGIEKGKLGDRKKADDPPKLVPYSLEDDKQPSYFNDIRRVGNPWKMTDPFDLNKGVADYDQIPARLLGVEPATLFEEAIDEYLKIVRRGLDKVKDTSPPTPKEEEDFYNMLMLSDRMSARQFLLSKENHGGIPNGPGYNYSTIEWIETATFGTGWYDQSLTEAVLESLDFNTRQEPKEAVEKWWCVDGGAQRIAEQMRKKMLKPDAIKFNTQVTAIESNIAINSTVTTEMTVKAKDTKTHKPKDNGRYLTVLNSTTLGAMNRMDLSKTGLFWDTKQAIRCLGYGASCKVGMKFKTAWWREAPYNVKNGGIARTDLPLQVCVYPSYNVDDTVDPVEKPNVLLVSYTWGQTAQRLASLIPCHKDECLRCKNDSNAQEELRNVLIHDLALLHSQDPSDAESYTKTRDRIAGDLMEVHGYDWYRDPHMAGAFAFFGPCQFWDLYPAITKPNSFGQLYFIGEAASAHHAWVVGALESVVRAVWLMFDCLHQGSKKDVRRAADNKGFAPYEKAMKLLQDGPTDPPETPLPFYPLPTELPKRCKDEETRPADQLVDHPQLDNMGGEVPIKYGAAVVALSMVESTLNEWAKPEVNVRF</sequence>
<keyword evidence="3" id="KW-1185">Reference proteome</keyword>
<gene>
    <name evidence="2" type="ORF">UCDDA912_g03658</name>
</gene>
<dbReference type="SUPFAM" id="SSF51905">
    <property type="entry name" value="FAD/NAD(P)-binding domain"/>
    <property type="match status" value="1"/>
</dbReference>
<organism evidence="2 3">
    <name type="scientific">Diaporthe ampelina</name>
    <dbReference type="NCBI Taxonomy" id="1214573"/>
    <lineage>
        <taxon>Eukaryota</taxon>
        <taxon>Fungi</taxon>
        <taxon>Dikarya</taxon>
        <taxon>Ascomycota</taxon>
        <taxon>Pezizomycotina</taxon>
        <taxon>Sordariomycetes</taxon>
        <taxon>Sordariomycetidae</taxon>
        <taxon>Diaporthales</taxon>
        <taxon>Diaporthaceae</taxon>
        <taxon>Diaporthe</taxon>
    </lineage>
</organism>